<name>A0A8S1PWI0_9CILI</name>
<dbReference type="PANTHER" id="PTHR34451">
    <property type="entry name" value="PHD FINGER FAMILY PROTEIN"/>
    <property type="match status" value="1"/>
</dbReference>
<gene>
    <name evidence="6" type="ORF">PSON_ATCC_30995.1.T0880022</name>
</gene>
<keyword evidence="1" id="KW-0479">Metal-binding</keyword>
<dbReference type="InterPro" id="IPR019787">
    <property type="entry name" value="Znf_PHD-finger"/>
</dbReference>
<organism evidence="6 7">
    <name type="scientific">Paramecium sonneborni</name>
    <dbReference type="NCBI Taxonomy" id="65129"/>
    <lineage>
        <taxon>Eukaryota</taxon>
        <taxon>Sar</taxon>
        <taxon>Alveolata</taxon>
        <taxon>Ciliophora</taxon>
        <taxon>Intramacronucleata</taxon>
        <taxon>Oligohymenophorea</taxon>
        <taxon>Peniculida</taxon>
        <taxon>Parameciidae</taxon>
        <taxon>Paramecium</taxon>
    </lineage>
</organism>
<sequence>MLSNQQQSLNESFPFTNYEQFSTLYQEFLKIINTNNIVDSFQNSNYLGQLIKTDTSFKNQDSQSSSPTQIHQIKIKCHNRNIAQQKQLQQQINCQNKNCQNKRKNLNETQFEGKTILLCNRCLNNLNLNNYCEYCIQIYDPTLKYEIDDKQWIMCEKCGRWNHVECEQTLGKQNLHQISQQTKYRCSQCQKKNKQQARLKINKDIYQNQEQINTKIKQPVKIIKLSNKEILDDLSLLRNLMLDEKQKKVKIELNQ</sequence>
<dbReference type="SMART" id="SM00249">
    <property type="entry name" value="PHD"/>
    <property type="match status" value="1"/>
</dbReference>
<dbReference type="EMBL" id="CAJJDN010000088">
    <property type="protein sequence ID" value="CAD8106923.1"/>
    <property type="molecule type" value="Genomic_DNA"/>
</dbReference>
<keyword evidence="2 4" id="KW-0863">Zinc-finger</keyword>
<evidence type="ECO:0000256" key="4">
    <source>
        <dbReference type="PROSITE-ProRule" id="PRU00146"/>
    </source>
</evidence>
<dbReference type="AlphaFoldDB" id="A0A8S1PWI0"/>
<evidence type="ECO:0000256" key="1">
    <source>
        <dbReference type="ARBA" id="ARBA00022723"/>
    </source>
</evidence>
<evidence type="ECO:0000313" key="7">
    <source>
        <dbReference type="Proteomes" id="UP000692954"/>
    </source>
</evidence>
<evidence type="ECO:0000256" key="2">
    <source>
        <dbReference type="ARBA" id="ARBA00022771"/>
    </source>
</evidence>
<dbReference type="PANTHER" id="PTHR34451:SF7">
    <property type="entry name" value="PHD FINGER FAMILY PROTEIN"/>
    <property type="match status" value="1"/>
</dbReference>
<dbReference type="Proteomes" id="UP000692954">
    <property type="component" value="Unassembled WGS sequence"/>
</dbReference>
<protein>
    <recommendedName>
        <fullName evidence="5">PHD-type domain-containing protein</fullName>
    </recommendedName>
</protein>
<comment type="caution">
    <text evidence="6">The sequence shown here is derived from an EMBL/GenBank/DDBJ whole genome shotgun (WGS) entry which is preliminary data.</text>
</comment>
<dbReference type="GO" id="GO:0008270">
    <property type="term" value="F:zinc ion binding"/>
    <property type="evidence" value="ECO:0007669"/>
    <property type="project" value="UniProtKB-KW"/>
</dbReference>
<evidence type="ECO:0000313" key="6">
    <source>
        <dbReference type="EMBL" id="CAD8106923.1"/>
    </source>
</evidence>
<keyword evidence="3" id="KW-0862">Zinc</keyword>
<accession>A0A8S1PWI0</accession>
<dbReference type="InterPro" id="IPR001965">
    <property type="entry name" value="Znf_PHD"/>
</dbReference>
<dbReference type="PROSITE" id="PS50016">
    <property type="entry name" value="ZF_PHD_2"/>
    <property type="match status" value="1"/>
</dbReference>
<feature type="domain" description="PHD-type" evidence="5">
    <location>
        <begin position="129"/>
        <end position="192"/>
    </location>
</feature>
<keyword evidence="7" id="KW-1185">Reference proteome</keyword>
<evidence type="ECO:0000256" key="3">
    <source>
        <dbReference type="ARBA" id="ARBA00022833"/>
    </source>
</evidence>
<reference evidence="6" key="1">
    <citation type="submission" date="2021-01" db="EMBL/GenBank/DDBJ databases">
        <authorList>
            <consortium name="Genoscope - CEA"/>
            <person name="William W."/>
        </authorList>
    </citation>
    <scope>NUCLEOTIDE SEQUENCE</scope>
</reference>
<evidence type="ECO:0000259" key="5">
    <source>
        <dbReference type="PROSITE" id="PS50016"/>
    </source>
</evidence>
<proteinExistence type="predicted"/>
<dbReference type="OrthoDB" id="312399at2759"/>